<evidence type="ECO:0000256" key="2">
    <source>
        <dbReference type="ARBA" id="ARBA00022801"/>
    </source>
</evidence>
<organism evidence="4 5">
    <name type="scientific">Ktedonosporobacter rubrisoli</name>
    <dbReference type="NCBI Taxonomy" id="2509675"/>
    <lineage>
        <taxon>Bacteria</taxon>
        <taxon>Bacillati</taxon>
        <taxon>Chloroflexota</taxon>
        <taxon>Ktedonobacteria</taxon>
        <taxon>Ktedonobacterales</taxon>
        <taxon>Ktedonosporobacteraceae</taxon>
        <taxon>Ktedonosporobacter</taxon>
    </lineage>
</organism>
<dbReference type="Proteomes" id="UP000290365">
    <property type="component" value="Chromosome"/>
</dbReference>
<sequence length="379" mass="42671">MSLFRAKETGGRGRSMATGTFYIGVGGHQDLGDEATQHFVAEQFRQLLMNFQASHTDIVLYSALALGADQLFIRGALELNIPVEAVLPCMEYEANYASDQERLEYQRLLHACQNIHQLPYQNCSGDAYRAAGHWIVAHSDISILAWNGFPAQGRGGTADMASYARLLKRPFVHIHTRHHTVSKYGELAPTSSKTAQMAPKREFVTATQPVYQGETLTVKQHRVQMPDGEELVRDTVELPERVLILPVCQGRKELIVLLIEEYDFGAGTWQLTLPGGKIEPRVTLEEQAQQELRQEIGYKAGRLEKLVELHSHPGYIAQKVHILLASDLEWEPLEAERYEEIKVHTFTLEEALAATAEDQRFDPEAALALLIFNQMHRTC</sequence>
<protein>
    <submittedName>
        <fullName evidence="4">NUDIX hydrolase</fullName>
    </submittedName>
</protein>
<evidence type="ECO:0000313" key="4">
    <source>
        <dbReference type="EMBL" id="QBD81611.1"/>
    </source>
</evidence>
<name>A0A4V0Z012_KTERU</name>
<dbReference type="CDD" id="cd03424">
    <property type="entry name" value="NUDIX_ADPRase_Nudt5_UGPPase_Nudt14"/>
    <property type="match status" value="1"/>
</dbReference>
<evidence type="ECO:0000313" key="5">
    <source>
        <dbReference type="Proteomes" id="UP000290365"/>
    </source>
</evidence>
<dbReference type="PANTHER" id="PTHR11839:SF18">
    <property type="entry name" value="NUDIX HYDROLASE DOMAIN-CONTAINING PROTEIN"/>
    <property type="match status" value="1"/>
</dbReference>
<dbReference type="GO" id="GO:0019144">
    <property type="term" value="F:ADP-sugar diphosphatase activity"/>
    <property type="evidence" value="ECO:0007669"/>
    <property type="project" value="TreeGrafter"/>
</dbReference>
<dbReference type="EMBL" id="CP035758">
    <property type="protein sequence ID" value="QBD81611.1"/>
    <property type="molecule type" value="Genomic_DNA"/>
</dbReference>
<dbReference type="PANTHER" id="PTHR11839">
    <property type="entry name" value="UDP/ADP-SUGAR PYROPHOSPHATASE"/>
    <property type="match status" value="1"/>
</dbReference>
<evidence type="ECO:0000259" key="3">
    <source>
        <dbReference type="PROSITE" id="PS51462"/>
    </source>
</evidence>
<comment type="cofactor">
    <cofactor evidence="1">
        <name>Mg(2+)</name>
        <dbReference type="ChEBI" id="CHEBI:18420"/>
    </cofactor>
</comment>
<proteinExistence type="predicted"/>
<keyword evidence="2 4" id="KW-0378">Hydrolase</keyword>
<dbReference type="KEGG" id="kbs:EPA93_38825"/>
<feature type="domain" description="Nudix hydrolase" evidence="3">
    <location>
        <begin position="237"/>
        <end position="371"/>
    </location>
</feature>
<dbReference type="Pfam" id="PF00293">
    <property type="entry name" value="NUDIX"/>
    <property type="match status" value="1"/>
</dbReference>
<dbReference type="GO" id="GO:0005829">
    <property type="term" value="C:cytosol"/>
    <property type="evidence" value="ECO:0007669"/>
    <property type="project" value="TreeGrafter"/>
</dbReference>
<dbReference type="OrthoDB" id="154221at2"/>
<gene>
    <name evidence="4" type="ORF">EPA93_38825</name>
</gene>
<dbReference type="GO" id="GO:0006753">
    <property type="term" value="P:nucleoside phosphate metabolic process"/>
    <property type="evidence" value="ECO:0007669"/>
    <property type="project" value="TreeGrafter"/>
</dbReference>
<dbReference type="Gene3D" id="3.90.79.10">
    <property type="entry name" value="Nucleoside Triphosphate Pyrophosphohydrolase"/>
    <property type="match status" value="1"/>
</dbReference>
<dbReference type="InterPro" id="IPR015797">
    <property type="entry name" value="NUDIX_hydrolase-like_dom_sf"/>
</dbReference>
<dbReference type="GO" id="GO:0019693">
    <property type="term" value="P:ribose phosphate metabolic process"/>
    <property type="evidence" value="ECO:0007669"/>
    <property type="project" value="TreeGrafter"/>
</dbReference>
<dbReference type="Gene3D" id="3.40.50.450">
    <property type="match status" value="1"/>
</dbReference>
<dbReference type="AlphaFoldDB" id="A0A4V0Z012"/>
<reference evidence="4 5" key="1">
    <citation type="submission" date="2019-01" db="EMBL/GenBank/DDBJ databases">
        <title>Ktedonosporobacter rubrisoli SCAWS-G2.</title>
        <authorList>
            <person name="Huang Y."/>
            <person name="Yan B."/>
        </authorList>
    </citation>
    <scope>NUCLEOTIDE SEQUENCE [LARGE SCALE GENOMIC DNA]</scope>
    <source>
        <strain evidence="4 5">SCAWS-G2</strain>
    </source>
</reference>
<accession>A0A4V0Z012</accession>
<dbReference type="SUPFAM" id="SSF55811">
    <property type="entry name" value="Nudix"/>
    <property type="match status" value="1"/>
</dbReference>
<evidence type="ECO:0000256" key="1">
    <source>
        <dbReference type="ARBA" id="ARBA00001946"/>
    </source>
</evidence>
<dbReference type="InterPro" id="IPR000086">
    <property type="entry name" value="NUDIX_hydrolase_dom"/>
</dbReference>
<dbReference type="PROSITE" id="PS51462">
    <property type="entry name" value="NUDIX"/>
    <property type="match status" value="1"/>
</dbReference>
<keyword evidence="5" id="KW-1185">Reference proteome</keyword>
<dbReference type="SUPFAM" id="SSF102405">
    <property type="entry name" value="MCP/YpsA-like"/>
    <property type="match status" value="1"/>
</dbReference>